<evidence type="ECO:0000256" key="2">
    <source>
        <dbReference type="SAM" id="MobiDB-lite"/>
    </source>
</evidence>
<name>A0A640KUR8_LEITA</name>
<feature type="region of interest" description="Disordered" evidence="2">
    <location>
        <begin position="232"/>
        <end position="278"/>
    </location>
</feature>
<dbReference type="InterPro" id="IPR004088">
    <property type="entry name" value="KH_dom_type_1"/>
</dbReference>
<dbReference type="VEuPathDB" id="TriTrypDB:LtaPh_3132900"/>
<dbReference type="SMART" id="SM00463">
    <property type="entry name" value="SMR"/>
    <property type="match status" value="1"/>
</dbReference>
<sequence length="278" mass="29843">MPEKCVGITKVQVGHVMGKGGSTLKGIQERTGATLCILEDGPAVKITADDASKVAAAEAEVQKIIANQQNPDYEGPTGARLRKEANELGQKRSKLFEQATKMREVGDQEGANKLVSMAKQAGEDMNARHREAAVAIAKYNNEDKGKGENYFDMHGLHQEEAMEMLKVRMAKLEEKPVGLSTEFEVIAGAGHHSAPGAQKLRGATQEYLKLKGYVYEEVSTGTFLVKVPGHSAGVLSKPEEGDKAPTTQKQSPESVKKPKSSPSAATSKSKKTSCCVCM</sequence>
<dbReference type="PANTHER" id="PTHR47417">
    <property type="entry name" value="SMR DOMAIN-CONTAINING PROTEIN YPL199C"/>
    <property type="match status" value="1"/>
</dbReference>
<proteinExistence type="predicted"/>
<dbReference type="EMBL" id="BLBS01000047">
    <property type="protein sequence ID" value="GET91287.1"/>
    <property type="molecule type" value="Genomic_DNA"/>
</dbReference>
<organism evidence="4 5">
    <name type="scientific">Leishmania tarentolae</name>
    <name type="common">Sauroleishmania tarentolae</name>
    <dbReference type="NCBI Taxonomy" id="5689"/>
    <lineage>
        <taxon>Eukaryota</taxon>
        <taxon>Discoba</taxon>
        <taxon>Euglenozoa</taxon>
        <taxon>Kinetoplastea</taxon>
        <taxon>Metakinetoplastina</taxon>
        <taxon>Trypanosomatida</taxon>
        <taxon>Trypanosomatidae</taxon>
        <taxon>Leishmaniinae</taxon>
        <taxon>Leishmania</taxon>
        <taxon>lizard Leishmania</taxon>
    </lineage>
</organism>
<dbReference type="SUPFAM" id="SSF54791">
    <property type="entry name" value="Eukaryotic type KH-domain (KH-domain type I)"/>
    <property type="match status" value="1"/>
</dbReference>
<evidence type="ECO:0000259" key="3">
    <source>
        <dbReference type="PROSITE" id="PS50828"/>
    </source>
</evidence>
<gene>
    <name evidence="4" type="ORF">LtaPh_3132900</name>
</gene>
<dbReference type="InterPro" id="IPR004087">
    <property type="entry name" value="KH_dom"/>
</dbReference>
<dbReference type="Proteomes" id="UP000419144">
    <property type="component" value="Unassembled WGS sequence"/>
</dbReference>
<dbReference type="PROSITE" id="PS50828">
    <property type="entry name" value="SMR"/>
    <property type="match status" value="1"/>
</dbReference>
<dbReference type="OrthoDB" id="3231855at2759"/>
<dbReference type="Pfam" id="PF08590">
    <property type="entry name" value="DUF1771"/>
    <property type="match status" value="1"/>
</dbReference>
<reference evidence="4" key="1">
    <citation type="submission" date="2019-11" db="EMBL/GenBank/DDBJ databases">
        <title>Leishmania tarentolae CDS.</title>
        <authorList>
            <person name="Goto Y."/>
            <person name="Yamagishi J."/>
        </authorList>
    </citation>
    <scope>NUCLEOTIDE SEQUENCE [LARGE SCALE GENOMIC DNA]</scope>
    <source>
        <strain evidence="4">Parrot Tar II</strain>
    </source>
</reference>
<dbReference type="InterPro" id="IPR002625">
    <property type="entry name" value="Smr_dom"/>
</dbReference>
<accession>A0A640KUR8</accession>
<dbReference type="InterPro" id="IPR036063">
    <property type="entry name" value="Smr_dom_sf"/>
</dbReference>
<keyword evidence="1" id="KW-0694">RNA-binding</keyword>
<protein>
    <recommendedName>
        <fullName evidence="3">Smr domain-containing protein</fullName>
    </recommendedName>
</protein>
<comment type="caution">
    <text evidence="4">The sequence shown here is derived from an EMBL/GenBank/DDBJ whole genome shotgun (WGS) entry which is preliminary data.</text>
</comment>
<evidence type="ECO:0000256" key="1">
    <source>
        <dbReference type="PROSITE-ProRule" id="PRU00117"/>
    </source>
</evidence>
<keyword evidence="5" id="KW-1185">Reference proteome</keyword>
<dbReference type="AlphaFoldDB" id="A0A640KUR8"/>
<evidence type="ECO:0000313" key="4">
    <source>
        <dbReference type="EMBL" id="GET91287.1"/>
    </source>
</evidence>
<dbReference type="SMART" id="SM01162">
    <property type="entry name" value="DUF1771"/>
    <property type="match status" value="1"/>
</dbReference>
<dbReference type="SMART" id="SM00322">
    <property type="entry name" value="KH"/>
    <property type="match status" value="1"/>
</dbReference>
<dbReference type="Pfam" id="PF00013">
    <property type="entry name" value="KH_1"/>
    <property type="match status" value="1"/>
</dbReference>
<dbReference type="Gene3D" id="3.30.1370.110">
    <property type="match status" value="1"/>
</dbReference>
<feature type="domain" description="Smr" evidence="3">
    <location>
        <begin position="151"/>
        <end position="228"/>
    </location>
</feature>
<dbReference type="InterPro" id="IPR036612">
    <property type="entry name" value="KH_dom_type_1_sf"/>
</dbReference>
<dbReference type="InterPro" id="IPR053020">
    <property type="entry name" value="Smr_domain_protein"/>
</dbReference>
<dbReference type="PANTHER" id="PTHR47417:SF1">
    <property type="entry name" value="SMR DOMAIN-CONTAINING PROTEIN YPL199C"/>
    <property type="match status" value="1"/>
</dbReference>
<dbReference type="GO" id="GO:0003723">
    <property type="term" value="F:RNA binding"/>
    <property type="evidence" value="ECO:0007669"/>
    <property type="project" value="UniProtKB-UniRule"/>
</dbReference>
<dbReference type="InterPro" id="IPR013899">
    <property type="entry name" value="DUF1771"/>
</dbReference>
<dbReference type="SUPFAM" id="SSF160443">
    <property type="entry name" value="SMR domain-like"/>
    <property type="match status" value="1"/>
</dbReference>
<dbReference type="CDD" id="cd02393">
    <property type="entry name" value="KH-I_PNPase"/>
    <property type="match status" value="1"/>
</dbReference>
<dbReference type="Gene3D" id="3.30.1370.10">
    <property type="entry name" value="K Homology domain, type 1"/>
    <property type="match status" value="1"/>
</dbReference>
<evidence type="ECO:0000313" key="5">
    <source>
        <dbReference type="Proteomes" id="UP000419144"/>
    </source>
</evidence>
<dbReference type="PROSITE" id="PS50084">
    <property type="entry name" value="KH_TYPE_1"/>
    <property type="match status" value="1"/>
</dbReference>